<proteinExistence type="inferred from homology"/>
<dbReference type="PRINTS" id="PR00245">
    <property type="entry name" value="OLFACTORYR"/>
</dbReference>
<keyword evidence="7 9" id="KW-0675">Receptor</keyword>
<dbReference type="Proteomes" id="UP000579941">
    <property type="component" value="Unassembled WGS sequence"/>
</dbReference>
<protein>
    <recommendedName>
        <fullName evidence="10">Olfactory receptor</fullName>
    </recommendedName>
</protein>
<dbReference type="CDD" id="cd15939">
    <property type="entry name" value="7tmA_OR4A-like"/>
    <property type="match status" value="1"/>
</dbReference>
<dbReference type="GO" id="GO:0004930">
    <property type="term" value="F:G protein-coupled receptor activity"/>
    <property type="evidence" value="ECO:0007669"/>
    <property type="project" value="UniProtKB-KW"/>
</dbReference>
<evidence type="ECO:0000313" key="12">
    <source>
        <dbReference type="EMBL" id="NXM48339.1"/>
    </source>
</evidence>
<comment type="caution">
    <text evidence="12">The sequence shown here is derived from an EMBL/GenBank/DDBJ whole genome shotgun (WGS) entry which is preliminary data.</text>
</comment>
<name>A0A7L1B536_GYMTI</name>
<evidence type="ECO:0000256" key="2">
    <source>
        <dbReference type="ARBA" id="ARBA00022692"/>
    </source>
</evidence>
<comment type="similarity">
    <text evidence="9">Belongs to the G-protein coupled receptor 1 family.</text>
</comment>
<dbReference type="InterPro" id="IPR017452">
    <property type="entry name" value="GPCR_Rhodpsn_7TM"/>
</dbReference>
<feature type="transmembrane region" description="Helical" evidence="10">
    <location>
        <begin position="27"/>
        <end position="48"/>
    </location>
</feature>
<organism evidence="12 13">
    <name type="scientific">Gymnorhina tibicen</name>
    <name type="common">Australian magpie</name>
    <name type="synonym">Cracticus tibicen</name>
    <dbReference type="NCBI Taxonomy" id="9132"/>
    <lineage>
        <taxon>Eukaryota</taxon>
        <taxon>Metazoa</taxon>
        <taxon>Chordata</taxon>
        <taxon>Craniata</taxon>
        <taxon>Vertebrata</taxon>
        <taxon>Euteleostomi</taxon>
        <taxon>Archelosauria</taxon>
        <taxon>Archosauria</taxon>
        <taxon>Dinosauria</taxon>
        <taxon>Saurischia</taxon>
        <taxon>Theropoda</taxon>
        <taxon>Coelurosauria</taxon>
        <taxon>Aves</taxon>
        <taxon>Neognathae</taxon>
        <taxon>Neoaves</taxon>
        <taxon>Telluraves</taxon>
        <taxon>Australaves</taxon>
        <taxon>Passeriformes</taxon>
        <taxon>Artamidae</taxon>
        <taxon>Gymnorhina</taxon>
    </lineage>
</organism>
<dbReference type="AlphaFoldDB" id="A0A7L1B536"/>
<keyword evidence="3 10" id="KW-0552">Olfaction</keyword>
<dbReference type="PROSITE" id="PS00237">
    <property type="entry name" value="G_PROTEIN_RECEP_F1_1"/>
    <property type="match status" value="1"/>
</dbReference>
<feature type="transmembrane region" description="Helical" evidence="10">
    <location>
        <begin position="238"/>
        <end position="260"/>
    </location>
</feature>
<evidence type="ECO:0000256" key="8">
    <source>
        <dbReference type="ARBA" id="ARBA00023224"/>
    </source>
</evidence>
<comment type="subcellular location">
    <subcellularLocation>
        <location evidence="10">Cell membrane</location>
        <topology evidence="10">Multi-pass membrane protein</topology>
    </subcellularLocation>
    <subcellularLocation>
        <location evidence="1">Membrane</location>
        <topology evidence="1">Multi-pass membrane protein</topology>
    </subcellularLocation>
</comment>
<dbReference type="PANTHER" id="PTHR48002">
    <property type="entry name" value="OLFACTORY RECEPTOR"/>
    <property type="match status" value="1"/>
</dbReference>
<feature type="non-terminal residue" evidence="12">
    <location>
        <position position="306"/>
    </location>
</feature>
<evidence type="ECO:0000256" key="1">
    <source>
        <dbReference type="ARBA" id="ARBA00004141"/>
    </source>
</evidence>
<evidence type="ECO:0000256" key="3">
    <source>
        <dbReference type="ARBA" id="ARBA00022725"/>
    </source>
</evidence>
<keyword evidence="13" id="KW-1185">Reference proteome</keyword>
<dbReference type="FunFam" id="1.20.1070.10:FF:000007">
    <property type="entry name" value="Olfactory receptor"/>
    <property type="match status" value="1"/>
</dbReference>
<dbReference type="PROSITE" id="PS50262">
    <property type="entry name" value="G_PROTEIN_RECEP_F1_2"/>
    <property type="match status" value="1"/>
</dbReference>
<reference evidence="12 13" key="1">
    <citation type="submission" date="2019-09" db="EMBL/GenBank/DDBJ databases">
        <title>Bird 10,000 Genomes (B10K) Project - Family phase.</title>
        <authorList>
            <person name="Zhang G."/>
        </authorList>
    </citation>
    <scope>NUCLEOTIDE SEQUENCE [LARGE SCALE GENOMIC DNA]</scope>
    <source>
        <strain evidence="12">B10K-DU-002-05</strain>
        <tissue evidence="12">Muscle</tissue>
    </source>
</reference>
<evidence type="ECO:0000256" key="6">
    <source>
        <dbReference type="ARBA" id="ARBA00023136"/>
    </source>
</evidence>
<feature type="non-terminal residue" evidence="12">
    <location>
        <position position="1"/>
    </location>
</feature>
<dbReference type="GO" id="GO:0005886">
    <property type="term" value="C:plasma membrane"/>
    <property type="evidence" value="ECO:0007669"/>
    <property type="project" value="UniProtKB-SubCell"/>
</dbReference>
<keyword evidence="2 9" id="KW-0812">Transmembrane</keyword>
<feature type="transmembrane region" description="Helical" evidence="10">
    <location>
        <begin position="60"/>
        <end position="83"/>
    </location>
</feature>
<evidence type="ECO:0000313" key="13">
    <source>
        <dbReference type="Proteomes" id="UP000579941"/>
    </source>
</evidence>
<dbReference type="EMBL" id="VXAZ01008269">
    <property type="protein sequence ID" value="NXM48339.1"/>
    <property type="molecule type" value="Genomic_DNA"/>
</dbReference>
<dbReference type="PRINTS" id="PR00237">
    <property type="entry name" value="GPCRRHODOPSN"/>
</dbReference>
<feature type="transmembrane region" description="Helical" evidence="10">
    <location>
        <begin position="103"/>
        <end position="121"/>
    </location>
</feature>
<feature type="transmembrane region" description="Helical" evidence="10">
    <location>
        <begin position="272"/>
        <end position="290"/>
    </location>
</feature>
<feature type="transmembrane region" description="Helical" evidence="10">
    <location>
        <begin position="141"/>
        <end position="159"/>
    </location>
</feature>
<evidence type="ECO:0000256" key="7">
    <source>
        <dbReference type="ARBA" id="ARBA00023170"/>
    </source>
</evidence>
<keyword evidence="5 9" id="KW-0297">G-protein coupled receptor</keyword>
<dbReference type="InterPro" id="IPR050427">
    <property type="entry name" value="Olfactory_Receptors"/>
</dbReference>
<keyword evidence="6 10" id="KW-0472">Membrane</keyword>
<sequence>QISMENSSSVKEFILLGLSENQGVQKIYFVVLLLFYTLTVAGNLLIVLTVTSSRRLNCPMYFFLGHLSFVDVCYSSVTAPQMISGCLVENNSISFAGCVGQLFGLHFFGCTEIFLLTAMAYDRYVAICRPLHYPALMSRRLCGRVVGGSWAGGFLHSTLQTLPTALLPFCGPNKVAHYFCDIRPLLRLACADTRAAGLAAVANSGVVALSCFLVLVASYVVILVSLRGGTRAGWRKALSTCGSHVAAVILFFGPCTFVYIRPAGDPAEDRRVAVFYTLVTPMLNPLVYTLRNGEVKGAMRRLCRRK</sequence>
<feature type="domain" description="G-protein coupled receptors family 1 profile" evidence="11">
    <location>
        <begin position="42"/>
        <end position="288"/>
    </location>
</feature>
<keyword evidence="10" id="KW-1003">Cell membrane</keyword>
<dbReference type="InterPro" id="IPR000276">
    <property type="entry name" value="GPCR_Rhodpsn"/>
</dbReference>
<dbReference type="Gene3D" id="1.20.1070.10">
    <property type="entry name" value="Rhodopsin 7-helix transmembrane proteins"/>
    <property type="match status" value="1"/>
</dbReference>
<evidence type="ECO:0000256" key="10">
    <source>
        <dbReference type="RuleBase" id="RU363047"/>
    </source>
</evidence>
<dbReference type="SUPFAM" id="SSF81321">
    <property type="entry name" value="Family A G protein-coupled receptor-like"/>
    <property type="match status" value="1"/>
</dbReference>
<evidence type="ECO:0000256" key="4">
    <source>
        <dbReference type="ARBA" id="ARBA00022989"/>
    </source>
</evidence>
<evidence type="ECO:0000256" key="9">
    <source>
        <dbReference type="RuleBase" id="RU000688"/>
    </source>
</evidence>
<accession>A0A7L1B536</accession>
<dbReference type="GO" id="GO:0004984">
    <property type="term" value="F:olfactory receptor activity"/>
    <property type="evidence" value="ECO:0007669"/>
    <property type="project" value="InterPro"/>
</dbReference>
<keyword evidence="4 10" id="KW-1133">Transmembrane helix</keyword>
<keyword evidence="10" id="KW-0716">Sensory transduction</keyword>
<keyword evidence="8 9" id="KW-0807">Transducer</keyword>
<gene>
    <name evidence="12" type="primary">Or4s2</name>
    <name evidence="12" type="ORF">GYMTIB_R05766</name>
</gene>
<dbReference type="InterPro" id="IPR000725">
    <property type="entry name" value="Olfact_rcpt"/>
</dbReference>
<dbReference type="Pfam" id="PF13853">
    <property type="entry name" value="7tm_4"/>
    <property type="match status" value="1"/>
</dbReference>
<feature type="transmembrane region" description="Helical" evidence="10">
    <location>
        <begin position="206"/>
        <end position="226"/>
    </location>
</feature>
<evidence type="ECO:0000256" key="5">
    <source>
        <dbReference type="ARBA" id="ARBA00023040"/>
    </source>
</evidence>
<evidence type="ECO:0000259" key="11">
    <source>
        <dbReference type="PROSITE" id="PS50262"/>
    </source>
</evidence>